<dbReference type="Proteomes" id="UP001431776">
    <property type="component" value="Unassembled WGS sequence"/>
</dbReference>
<dbReference type="InterPro" id="IPR045584">
    <property type="entry name" value="Pilin-like"/>
</dbReference>
<organism evidence="2 3">
    <name type="scientific">Anaerobaca lacustris</name>
    <dbReference type="NCBI Taxonomy" id="3044600"/>
    <lineage>
        <taxon>Bacteria</taxon>
        <taxon>Pseudomonadati</taxon>
        <taxon>Planctomycetota</taxon>
        <taxon>Phycisphaerae</taxon>
        <taxon>Sedimentisphaerales</taxon>
        <taxon>Anaerobacaceae</taxon>
        <taxon>Anaerobaca</taxon>
    </lineage>
</organism>
<accession>A0AAW6U221</accession>
<proteinExistence type="predicted"/>
<dbReference type="AlphaFoldDB" id="A0AAW6U221"/>
<evidence type="ECO:0000313" key="2">
    <source>
        <dbReference type="EMBL" id="MDI6450161.1"/>
    </source>
</evidence>
<name>A0AAW6U221_9BACT</name>
<dbReference type="PANTHER" id="PTHR30093:SF2">
    <property type="entry name" value="TYPE II SECRETION SYSTEM PROTEIN H"/>
    <property type="match status" value="1"/>
</dbReference>
<protein>
    <recommendedName>
        <fullName evidence="4">DUF1559 domain-containing protein</fullName>
    </recommendedName>
</protein>
<dbReference type="SUPFAM" id="SSF54523">
    <property type="entry name" value="Pili subunits"/>
    <property type="match status" value="1"/>
</dbReference>
<evidence type="ECO:0008006" key="4">
    <source>
        <dbReference type="Google" id="ProtNLM"/>
    </source>
</evidence>
<comment type="caution">
    <text evidence="2">The sequence shown here is derived from an EMBL/GenBank/DDBJ whole genome shotgun (WGS) entry which is preliminary data.</text>
</comment>
<dbReference type="PANTHER" id="PTHR30093">
    <property type="entry name" value="GENERAL SECRETION PATHWAY PROTEIN G"/>
    <property type="match status" value="1"/>
</dbReference>
<keyword evidence="1" id="KW-1133">Transmembrane helix</keyword>
<feature type="transmembrane region" description="Helical" evidence="1">
    <location>
        <begin position="12"/>
        <end position="33"/>
    </location>
</feature>
<keyword evidence="3" id="KW-1185">Reference proteome</keyword>
<dbReference type="EMBL" id="JASCXX010000017">
    <property type="protein sequence ID" value="MDI6450161.1"/>
    <property type="molecule type" value="Genomic_DNA"/>
</dbReference>
<dbReference type="NCBIfam" id="TIGR04294">
    <property type="entry name" value="pre_pil_HX9DG"/>
    <property type="match status" value="1"/>
</dbReference>
<evidence type="ECO:0000313" key="3">
    <source>
        <dbReference type="Proteomes" id="UP001431776"/>
    </source>
</evidence>
<dbReference type="RefSeq" id="WP_349245570.1">
    <property type="nucleotide sequence ID" value="NZ_JASCXX010000017.1"/>
</dbReference>
<dbReference type="InterPro" id="IPR027558">
    <property type="entry name" value="Pre_pil_HX9DG_C"/>
</dbReference>
<keyword evidence="1" id="KW-0472">Membrane</keyword>
<sequence length="264" mass="29549">MHRDRHRDAFSLVETLVVVSTTALLVGLFLPSLQTARQQAQRTVCLSQLRQMAIAAQSYSNIYDGHYPIAYYNRREGTVPYFYAWDFTTWKDWSDATNPNRVQPGLLWMGQTIEKIQQCPAFRGPDNSLADPHTGYNYNTSYIGLNDLLSPPNSAKTDEVRRPSQTVLFGDGQCTDGGANKYMRAPFSHPGDTLLPDSARHAGAQGYRHLGRTNVAFCDGHAQPWRPIHTETDPAARQILDSHNATSDVQIGFLSASNDIYDLK</sequence>
<keyword evidence="1" id="KW-0812">Transmembrane</keyword>
<dbReference type="Gene3D" id="3.30.700.10">
    <property type="entry name" value="Glycoprotein, Type 4 Pilin"/>
    <property type="match status" value="1"/>
</dbReference>
<evidence type="ECO:0000256" key="1">
    <source>
        <dbReference type="SAM" id="Phobius"/>
    </source>
</evidence>
<reference evidence="2" key="1">
    <citation type="submission" date="2023-05" db="EMBL/GenBank/DDBJ databases">
        <title>Anaerotaeda fermentans gen. nov., sp. nov., a novel anaerobic planctomycete of the new family within the order Sedimentisphaerales isolated from Taman Peninsula, Russia.</title>
        <authorList>
            <person name="Khomyakova M.A."/>
            <person name="Merkel A.Y."/>
            <person name="Slobodkin A.I."/>
        </authorList>
    </citation>
    <scope>NUCLEOTIDE SEQUENCE</scope>
    <source>
        <strain evidence="2">M17dextr</strain>
    </source>
</reference>
<gene>
    <name evidence="2" type="ORF">QJ522_13965</name>
</gene>